<organism evidence="1 2">
    <name type="scientific">Lentzea alba</name>
    <dbReference type="NCBI Taxonomy" id="2714351"/>
    <lineage>
        <taxon>Bacteria</taxon>
        <taxon>Bacillati</taxon>
        <taxon>Actinomycetota</taxon>
        <taxon>Actinomycetes</taxon>
        <taxon>Pseudonocardiales</taxon>
        <taxon>Pseudonocardiaceae</taxon>
        <taxon>Lentzea</taxon>
    </lineage>
</organism>
<keyword evidence="2" id="KW-1185">Reference proteome</keyword>
<protein>
    <submittedName>
        <fullName evidence="1">Uncharacterized protein</fullName>
    </submittedName>
</protein>
<name>A0A7C9VQ00_9PSEU</name>
<dbReference type="RefSeq" id="WP_166043514.1">
    <property type="nucleotide sequence ID" value="NZ_JAAMPJ010000001.1"/>
</dbReference>
<dbReference type="AlphaFoldDB" id="A0A7C9VQ00"/>
<gene>
    <name evidence="1" type="ORF">G7043_02795</name>
</gene>
<reference evidence="1 2" key="1">
    <citation type="submission" date="2020-03" db="EMBL/GenBank/DDBJ databases">
        <title>Isolation and identification of active actinomycetes.</title>
        <authorList>
            <person name="Sun X."/>
        </authorList>
    </citation>
    <scope>NUCLEOTIDE SEQUENCE [LARGE SCALE GENOMIC DNA]</scope>
    <source>
        <strain evidence="1 2">NEAU-D13</strain>
    </source>
</reference>
<evidence type="ECO:0000313" key="2">
    <source>
        <dbReference type="Proteomes" id="UP000481360"/>
    </source>
</evidence>
<dbReference type="EMBL" id="JAAMPJ010000001">
    <property type="protein sequence ID" value="NGY57856.1"/>
    <property type="molecule type" value="Genomic_DNA"/>
</dbReference>
<proteinExistence type="predicted"/>
<sequence length="91" mass="9879">MSGLIHEGNLQQVVLYVSLLVGYEWGYFDTGPIEAGAAASNAHAPSWFAYAIEGITLSVARDHSNGTLQVVLSGEFDDVIEARLDTMLFFN</sequence>
<dbReference type="Proteomes" id="UP000481360">
    <property type="component" value="Unassembled WGS sequence"/>
</dbReference>
<comment type="caution">
    <text evidence="1">The sequence shown here is derived from an EMBL/GenBank/DDBJ whole genome shotgun (WGS) entry which is preliminary data.</text>
</comment>
<evidence type="ECO:0000313" key="1">
    <source>
        <dbReference type="EMBL" id="NGY57856.1"/>
    </source>
</evidence>
<accession>A0A7C9VQ00</accession>